<organism evidence="1 2">
    <name type="scientific">Riccia sorocarpa</name>
    <dbReference type="NCBI Taxonomy" id="122646"/>
    <lineage>
        <taxon>Eukaryota</taxon>
        <taxon>Viridiplantae</taxon>
        <taxon>Streptophyta</taxon>
        <taxon>Embryophyta</taxon>
        <taxon>Marchantiophyta</taxon>
        <taxon>Marchantiopsida</taxon>
        <taxon>Marchantiidae</taxon>
        <taxon>Marchantiales</taxon>
        <taxon>Ricciaceae</taxon>
        <taxon>Riccia</taxon>
    </lineage>
</organism>
<name>A0ABD3HQI8_9MARC</name>
<accession>A0ABD3HQI8</accession>
<keyword evidence="2" id="KW-1185">Reference proteome</keyword>
<sequence>MNRHKRLMDMGFDVISSEEYFQNIQREKAHFRPLRQAVPPEPKRGPGRPRKLDAAATVLAASMELEEQEHDRRKEMSNIKKLEKRKAYQNWFTPDLWPPIEKTLKFSNQSPTHAIALLKKKFVQFQMKAFLLIKCPTVLKENGGKFEICRSYVRRWVQSRLGWNYRKTTTPRKKLPEDWDAQGELMFKRIAFLVNKYKIPEELLVSSDETGLQLIPGQERTYAVKGSANVATNGTGDKRQITVMVSSSAAGRVLPQQIIFQGKTSRSVPGGSAVQKAALHGFHLTASPSH</sequence>
<evidence type="ECO:0000313" key="1">
    <source>
        <dbReference type="EMBL" id="KAL3691594.1"/>
    </source>
</evidence>
<proteinExistence type="predicted"/>
<comment type="caution">
    <text evidence="1">The sequence shown here is derived from an EMBL/GenBank/DDBJ whole genome shotgun (WGS) entry which is preliminary data.</text>
</comment>
<evidence type="ECO:0008006" key="3">
    <source>
        <dbReference type="Google" id="ProtNLM"/>
    </source>
</evidence>
<dbReference type="EMBL" id="JBJQOH010000003">
    <property type="protein sequence ID" value="KAL3691594.1"/>
    <property type="molecule type" value="Genomic_DNA"/>
</dbReference>
<evidence type="ECO:0000313" key="2">
    <source>
        <dbReference type="Proteomes" id="UP001633002"/>
    </source>
</evidence>
<dbReference type="AlphaFoldDB" id="A0ABD3HQI8"/>
<dbReference type="Proteomes" id="UP001633002">
    <property type="component" value="Unassembled WGS sequence"/>
</dbReference>
<reference evidence="1 2" key="1">
    <citation type="submission" date="2024-09" db="EMBL/GenBank/DDBJ databases">
        <title>Chromosome-scale assembly of Riccia sorocarpa.</title>
        <authorList>
            <person name="Paukszto L."/>
        </authorList>
    </citation>
    <scope>NUCLEOTIDE SEQUENCE [LARGE SCALE GENOMIC DNA]</scope>
    <source>
        <strain evidence="1">LP-2024</strain>
        <tissue evidence="1">Aerial parts of the thallus</tissue>
    </source>
</reference>
<protein>
    <recommendedName>
        <fullName evidence="3">Transposase</fullName>
    </recommendedName>
</protein>
<gene>
    <name evidence="1" type="ORF">R1sor_005245</name>
</gene>